<keyword evidence="3" id="KW-0813">Transport</keyword>
<evidence type="ECO:0000256" key="2">
    <source>
        <dbReference type="ARBA" id="ARBA00007683"/>
    </source>
</evidence>
<proteinExistence type="inferred from homology"/>
<dbReference type="GO" id="GO:0015031">
    <property type="term" value="P:protein transport"/>
    <property type="evidence" value="ECO:0007669"/>
    <property type="project" value="UniProtKB-KW"/>
</dbReference>
<evidence type="ECO:0000256" key="6">
    <source>
        <dbReference type="ARBA" id="ARBA00022927"/>
    </source>
</evidence>
<dbReference type="Pfam" id="PF03987">
    <property type="entry name" value="Autophagy_act_C"/>
    <property type="match status" value="1"/>
</dbReference>
<keyword evidence="6" id="KW-0653">Protein transport</keyword>
<evidence type="ECO:0008006" key="11">
    <source>
        <dbReference type="Google" id="ProtNLM"/>
    </source>
</evidence>
<feature type="signal peptide" evidence="8">
    <location>
        <begin position="1"/>
        <end position="18"/>
    </location>
</feature>
<gene>
    <name evidence="9" type="ORF">AB1Y20_012253</name>
</gene>
<feature type="chain" id="PRO_5044227818" description="Autophagy-related protein 3" evidence="8">
    <location>
        <begin position="19"/>
        <end position="309"/>
    </location>
</feature>
<evidence type="ECO:0000256" key="4">
    <source>
        <dbReference type="ARBA" id="ARBA00022490"/>
    </source>
</evidence>
<name>A0AB34IRH8_PRYPA</name>
<comment type="similarity">
    <text evidence="2">Belongs to the ATG3 family.</text>
</comment>
<evidence type="ECO:0000256" key="1">
    <source>
        <dbReference type="ARBA" id="ARBA00004496"/>
    </source>
</evidence>
<dbReference type="AlphaFoldDB" id="A0AB34IRH8"/>
<keyword evidence="10" id="KW-1185">Reference proteome</keyword>
<keyword evidence="7" id="KW-0072">Autophagy</keyword>
<evidence type="ECO:0000313" key="9">
    <source>
        <dbReference type="EMBL" id="KAL1503785.1"/>
    </source>
</evidence>
<dbReference type="PANTHER" id="PTHR12866">
    <property type="entry name" value="UBIQUITIN-LIKE-CONJUGATING ENZYME ATG3"/>
    <property type="match status" value="1"/>
</dbReference>
<sequence length="309" mass="33534">MLLLRCVAAALMSTEAAGRLGSLGLSVWQMGRNVALGAAEYMTPVLTESAFAEKGVITPDEFVRAGDQLVMRCPTWQWHAGDPSKARPFLPPEKQFLLTRSVPCQARAATLTKGCDDEYEVEGDDGWVATKSSLPAARAEEDVPDMVAAAAETLGRASLGESELAAQMGVAEADDGALVEPPDANIIKTRTYDVSISYDKYYQCARVWLYGYTESRQPLTQEEILEDISADHALKTVTLEAHPHITSGAGLHASIHPCKHASVMKKLFSELASGGREPSAEQYLFLFLKFISCVIPTVEYDYTIAVDGL</sequence>
<evidence type="ECO:0000256" key="5">
    <source>
        <dbReference type="ARBA" id="ARBA00022786"/>
    </source>
</evidence>
<dbReference type="GO" id="GO:0005829">
    <property type="term" value="C:cytosol"/>
    <property type="evidence" value="ECO:0007669"/>
    <property type="project" value="TreeGrafter"/>
</dbReference>
<reference evidence="9 10" key="1">
    <citation type="journal article" date="2024" name="Science">
        <title>Giant polyketide synthase enzymes in the biosynthesis of giant marine polyether toxins.</title>
        <authorList>
            <person name="Fallon T.R."/>
            <person name="Shende V.V."/>
            <person name="Wierzbicki I.H."/>
            <person name="Pendleton A.L."/>
            <person name="Watervoot N.F."/>
            <person name="Auber R.P."/>
            <person name="Gonzalez D.J."/>
            <person name="Wisecaver J.H."/>
            <person name="Moore B.S."/>
        </authorList>
    </citation>
    <scope>NUCLEOTIDE SEQUENCE [LARGE SCALE GENOMIC DNA]</scope>
    <source>
        <strain evidence="9 10">12B1</strain>
    </source>
</reference>
<keyword evidence="8" id="KW-0732">Signal</keyword>
<dbReference type="GO" id="GO:0061723">
    <property type="term" value="P:glycophagy"/>
    <property type="evidence" value="ECO:0007669"/>
    <property type="project" value="TreeGrafter"/>
</dbReference>
<organism evidence="9 10">
    <name type="scientific">Prymnesium parvum</name>
    <name type="common">Toxic golden alga</name>
    <dbReference type="NCBI Taxonomy" id="97485"/>
    <lineage>
        <taxon>Eukaryota</taxon>
        <taxon>Haptista</taxon>
        <taxon>Haptophyta</taxon>
        <taxon>Prymnesiophyceae</taxon>
        <taxon>Prymnesiales</taxon>
        <taxon>Prymnesiaceae</taxon>
        <taxon>Prymnesium</taxon>
    </lineage>
</organism>
<keyword evidence="5" id="KW-0833">Ubl conjugation pathway</keyword>
<evidence type="ECO:0000256" key="3">
    <source>
        <dbReference type="ARBA" id="ARBA00022448"/>
    </source>
</evidence>
<dbReference type="GO" id="GO:0044804">
    <property type="term" value="P:nucleophagy"/>
    <property type="evidence" value="ECO:0007669"/>
    <property type="project" value="TreeGrafter"/>
</dbReference>
<evidence type="ECO:0000256" key="7">
    <source>
        <dbReference type="ARBA" id="ARBA00023006"/>
    </source>
</evidence>
<dbReference type="EMBL" id="JBGBPQ010000021">
    <property type="protein sequence ID" value="KAL1503785.1"/>
    <property type="molecule type" value="Genomic_DNA"/>
</dbReference>
<keyword evidence="4" id="KW-0963">Cytoplasm</keyword>
<protein>
    <recommendedName>
        <fullName evidence="11">Autophagy-related protein 3</fullName>
    </recommendedName>
</protein>
<evidence type="ECO:0000313" key="10">
    <source>
        <dbReference type="Proteomes" id="UP001515480"/>
    </source>
</evidence>
<dbReference type="GO" id="GO:0019776">
    <property type="term" value="F:Atg8-family ligase activity"/>
    <property type="evidence" value="ECO:0007669"/>
    <property type="project" value="TreeGrafter"/>
</dbReference>
<dbReference type="GO" id="GO:0000422">
    <property type="term" value="P:autophagy of mitochondrion"/>
    <property type="evidence" value="ECO:0007669"/>
    <property type="project" value="TreeGrafter"/>
</dbReference>
<dbReference type="InterPro" id="IPR007135">
    <property type="entry name" value="Atg3/Atg10"/>
</dbReference>
<dbReference type="PANTHER" id="PTHR12866:SF2">
    <property type="entry name" value="UBIQUITIN-LIKE-CONJUGATING ENZYME ATG3"/>
    <property type="match status" value="1"/>
</dbReference>
<comment type="subcellular location">
    <subcellularLocation>
        <location evidence="1">Cytoplasm</location>
    </subcellularLocation>
</comment>
<comment type="caution">
    <text evidence="9">The sequence shown here is derived from an EMBL/GenBank/DDBJ whole genome shotgun (WGS) entry which is preliminary data.</text>
</comment>
<evidence type="ECO:0000256" key="8">
    <source>
        <dbReference type="SAM" id="SignalP"/>
    </source>
</evidence>
<dbReference type="GO" id="GO:0000407">
    <property type="term" value="C:phagophore assembly site"/>
    <property type="evidence" value="ECO:0007669"/>
    <property type="project" value="TreeGrafter"/>
</dbReference>
<dbReference type="Proteomes" id="UP001515480">
    <property type="component" value="Unassembled WGS sequence"/>
</dbReference>
<dbReference type="GO" id="GO:0000045">
    <property type="term" value="P:autophagosome assembly"/>
    <property type="evidence" value="ECO:0007669"/>
    <property type="project" value="TreeGrafter"/>
</dbReference>
<accession>A0AB34IRH8</accession>